<keyword evidence="2" id="KW-0732">Signal</keyword>
<evidence type="ECO:0000313" key="3">
    <source>
        <dbReference type="EMBL" id="KZE13687.1"/>
    </source>
</evidence>
<evidence type="ECO:0000256" key="2">
    <source>
        <dbReference type="SAM" id="SignalP"/>
    </source>
</evidence>
<name>A0ABR5YCF5_9SPHN</name>
<feature type="compositionally biased region" description="Pro residues" evidence="1">
    <location>
        <begin position="71"/>
        <end position="80"/>
    </location>
</feature>
<dbReference type="EMBL" id="LQQO01000017">
    <property type="protein sequence ID" value="KZE13687.1"/>
    <property type="molecule type" value="Genomic_DNA"/>
</dbReference>
<evidence type="ECO:0008006" key="5">
    <source>
        <dbReference type="Google" id="ProtNLM"/>
    </source>
</evidence>
<proteinExistence type="predicted"/>
<reference evidence="4" key="1">
    <citation type="submission" date="2016-01" db="EMBL/GenBank/DDBJ databases">
        <title>Draft genome of Chromobacterium sp. F49.</title>
        <authorList>
            <person name="Hong K.W."/>
        </authorList>
    </citation>
    <scope>NUCLEOTIDE SEQUENCE [LARGE SCALE GENOMIC DNA]</scope>
    <source>
        <strain evidence="4">CN3</strain>
    </source>
</reference>
<feature type="signal peptide" evidence="2">
    <location>
        <begin position="1"/>
        <end position="18"/>
    </location>
</feature>
<sequence>MKTVAFMAALLMGSAAVAQTTPPTTPAPDATMQPGTTTAPTPPADNMTPPPAPDAPAAPADPMATTAAPAPMAPPAPPAPMAGSPMAGQQIQFAPPQVTPPPPAKDSYPVCTRTLKDGCRNPGGK</sequence>
<comment type="caution">
    <text evidence="3">The sequence shown here is derived from an EMBL/GenBank/DDBJ whole genome shotgun (WGS) entry which is preliminary data.</text>
</comment>
<protein>
    <recommendedName>
        <fullName evidence="5">Fe-S oxidoreductase</fullName>
    </recommendedName>
</protein>
<feature type="region of interest" description="Disordered" evidence="1">
    <location>
        <begin position="19"/>
        <end position="125"/>
    </location>
</feature>
<accession>A0ABR5YCF5</accession>
<organism evidence="3 4">
    <name type="scientific">Sphingomonas hankookensis</name>
    <dbReference type="NCBI Taxonomy" id="563996"/>
    <lineage>
        <taxon>Bacteria</taxon>
        <taxon>Pseudomonadati</taxon>
        <taxon>Pseudomonadota</taxon>
        <taxon>Alphaproteobacteria</taxon>
        <taxon>Sphingomonadales</taxon>
        <taxon>Sphingomonadaceae</taxon>
        <taxon>Sphingomonas</taxon>
    </lineage>
</organism>
<feature type="compositionally biased region" description="Low complexity" evidence="1">
    <location>
        <begin position="57"/>
        <end position="70"/>
    </location>
</feature>
<feature type="chain" id="PRO_5046814044" description="Fe-S oxidoreductase" evidence="2">
    <location>
        <begin position="19"/>
        <end position="125"/>
    </location>
</feature>
<feature type="compositionally biased region" description="Pro residues" evidence="1">
    <location>
        <begin position="40"/>
        <end position="56"/>
    </location>
</feature>
<dbReference type="RefSeq" id="WP_066690425.1">
    <property type="nucleotide sequence ID" value="NZ_CP117025.1"/>
</dbReference>
<gene>
    <name evidence="3" type="ORF">AVT10_15200</name>
</gene>
<evidence type="ECO:0000256" key="1">
    <source>
        <dbReference type="SAM" id="MobiDB-lite"/>
    </source>
</evidence>
<dbReference type="Proteomes" id="UP000076609">
    <property type="component" value="Unassembled WGS sequence"/>
</dbReference>
<evidence type="ECO:0000313" key="4">
    <source>
        <dbReference type="Proteomes" id="UP000076609"/>
    </source>
</evidence>
<feature type="compositionally biased region" description="Low complexity" evidence="1">
    <location>
        <begin position="19"/>
        <end position="39"/>
    </location>
</feature>
<keyword evidence="4" id="KW-1185">Reference proteome</keyword>